<evidence type="ECO:0000313" key="2">
    <source>
        <dbReference type="Proteomes" id="UP001056619"/>
    </source>
</evidence>
<name>A0ABY4U9C1_9SPHN</name>
<protein>
    <submittedName>
        <fullName evidence="1">DUF3768 domain-containing protein</fullName>
    </submittedName>
</protein>
<evidence type="ECO:0000313" key="1">
    <source>
        <dbReference type="EMBL" id="USA61391.1"/>
    </source>
</evidence>
<gene>
    <name evidence="1" type="ORF">NCF85_15250</name>
</gene>
<accession>A0ABY4U9C1</accession>
<keyword evidence="2" id="KW-1185">Reference proteome</keyword>
<dbReference type="InterPro" id="IPR022243">
    <property type="entry name" value="DUF3768"/>
</dbReference>
<proteinExistence type="predicted"/>
<dbReference type="EMBL" id="CP098494">
    <property type="protein sequence ID" value="USA61391.1"/>
    <property type="molecule type" value="Genomic_DNA"/>
</dbReference>
<reference evidence="1 2" key="1">
    <citation type="submission" date="2022-06" db="EMBL/GenBank/DDBJ databases">
        <authorList>
            <person name="Liu G."/>
        </authorList>
    </citation>
    <scope>NUCLEOTIDE SEQUENCE [LARGE SCALE GENOMIC DNA]</scope>
    <source>
        <strain evidence="1 2">E4</strain>
    </source>
</reference>
<dbReference type="Pfam" id="PF12599">
    <property type="entry name" value="DUF3768"/>
    <property type="match status" value="1"/>
</dbReference>
<dbReference type="RefSeq" id="WP_301642064.1">
    <property type="nucleotide sequence ID" value="NZ_CP098494.1"/>
</dbReference>
<sequence>MSGAELTRAERIARLNDLARRAIGIACVVVATEGVRALPKADQSRLRELVETFDAFTPANDPYCERDFGAIYRGVDGVWSTLRPVDVALTVFWKIDAYDPDLCFGSEDPADPAVTRQVLTIMLASEY</sequence>
<organism evidence="1 2">
    <name type="scientific">Qipengyuania citrea</name>
    <dbReference type="NCBI Taxonomy" id="225971"/>
    <lineage>
        <taxon>Bacteria</taxon>
        <taxon>Pseudomonadati</taxon>
        <taxon>Pseudomonadota</taxon>
        <taxon>Alphaproteobacteria</taxon>
        <taxon>Sphingomonadales</taxon>
        <taxon>Erythrobacteraceae</taxon>
        <taxon>Qipengyuania</taxon>
    </lineage>
</organism>
<dbReference type="Proteomes" id="UP001056619">
    <property type="component" value="Chromosome"/>
</dbReference>